<accession>A0AA44F894</accession>
<evidence type="ECO:0000313" key="5">
    <source>
        <dbReference type="Proteomes" id="UP000702952"/>
    </source>
</evidence>
<dbReference type="Pfam" id="PF02557">
    <property type="entry name" value="VanY"/>
    <property type="match status" value="1"/>
</dbReference>
<proteinExistence type="predicted"/>
<feature type="coiled-coil region" evidence="1">
    <location>
        <begin position="583"/>
        <end position="610"/>
    </location>
</feature>
<dbReference type="PANTHER" id="PTHR34385:SF1">
    <property type="entry name" value="PEPTIDOGLYCAN L-ALANYL-D-GLUTAMATE ENDOPEPTIDASE CWLK"/>
    <property type="match status" value="1"/>
</dbReference>
<feature type="coiled-coil region" evidence="1">
    <location>
        <begin position="383"/>
        <end position="417"/>
    </location>
</feature>
<gene>
    <name evidence="4" type="ORF">G6M46_20160</name>
</gene>
<dbReference type="GO" id="GO:0008233">
    <property type="term" value="F:peptidase activity"/>
    <property type="evidence" value="ECO:0007669"/>
    <property type="project" value="InterPro"/>
</dbReference>
<dbReference type="EMBL" id="JAAMAY010000030">
    <property type="protein sequence ID" value="NTC30450.1"/>
    <property type="molecule type" value="Genomic_DNA"/>
</dbReference>
<feature type="domain" description="D-alanyl-D-alanine carboxypeptidase-like core" evidence="3">
    <location>
        <begin position="482"/>
        <end position="580"/>
    </location>
</feature>
<dbReference type="CDD" id="cd14814">
    <property type="entry name" value="Peptidase_M15"/>
    <property type="match status" value="1"/>
</dbReference>
<sequence length="905" mass="96851">MADDGQQLLITLAARFDKYERDMERQKQRSRTGFKQMQTDAEKAGSGIEKAMGNAMKTVGAFGKGLAGGIIGGLAIGGLDAIIGRVADITKGIADIGSEAKRAGLSNRAFQELAYVAEQARIPVDALTDGMKELSLRADEFVYTGKGSAAEAFQRLGFSASDLKEKLKDPSALLVEIIGRLQQLDRAAQIRIADELFGGTGGERFVELLSRGADGIRETITEAHKLGAVMSDEMIARADELDRKFNKIGTTVSTFTKQAVVGLVGAMDDFLDRWNRIEEQSNRNVQRGLTAVYDDLQEAKAVLADLQSQALLDPDDPITGQNIDRQKQKIEELTTEAMRLRDVLDRRNGYAEGFIFKTGEEAAGAKPPITDLNAAMSGTDSAAAKATANIKNFADAIRSLKGEVPELAKELQNLDAKARIEAVYQKSLSMAQGQREISLANEMRGRALSSLNIKSATDDPATYLSSVLASGKSASHVTGMQVDFQKRLATMIASMPKELQGSVTINSGFRDIARQQELWLQALRKYGSPEAARRWVAPPGRSNHNKGLAADLAYNSDTARQWIHQNAGNYGLSFPLKNENWHVEDASARAKDAATEIERLTQAAQKQSDAYRQITAGAKEYTVAQQTEQRALTMSAQKAASFRYEQELLAEAQRAGIALSPQQRSEIAQLAAGMAQAEMATDRLREKQDGLAEAGNFFGQQMTDALAGLLSGTMTAEQALQSMLQTLIKVGLQAVLMGEGPLAGLFGMGGKSSSGGGFGGIFGALLGGLFGFSEGGWTGPGTKHQPAGVVHADEFVFSKQATRALGVRNLEAMHQAAKRGYAEGGLVAETPSLSAGFSGGVSASQTQNISIAPTITVNGSAGTPEQNKDLATKISKEFESTVRGLVAKEMMLASRPGGFANSRSR</sequence>
<keyword evidence="1" id="KW-0175">Coiled coil</keyword>
<feature type="coiled-coil region" evidence="1">
    <location>
        <begin position="289"/>
        <end position="343"/>
    </location>
</feature>
<dbReference type="InterPro" id="IPR052179">
    <property type="entry name" value="DD-CPase-like"/>
</dbReference>
<evidence type="ECO:0000313" key="4">
    <source>
        <dbReference type="EMBL" id="NTC30450.1"/>
    </source>
</evidence>
<reference evidence="4" key="1">
    <citation type="journal article" date="2020" name="Science">
        <title>Unexpected conservation and global transmission of agrobacterial virulence plasmids.</title>
        <authorList>
            <person name="Weisberg A.J."/>
            <person name="Davis E.W. 2nd"/>
            <person name="Tabima J."/>
            <person name="Belcher M.S."/>
            <person name="Miller M."/>
            <person name="Kuo C.H."/>
            <person name="Loper J.E."/>
            <person name="Grunwald N.J."/>
            <person name="Putnam M.L."/>
            <person name="Chang J.H."/>
        </authorList>
    </citation>
    <scope>NUCLEOTIDE SEQUENCE</scope>
    <source>
        <strain evidence="4">17-1853-1a</strain>
    </source>
</reference>
<dbReference type="SUPFAM" id="SSF55166">
    <property type="entry name" value="Hedgehog/DD-peptidase"/>
    <property type="match status" value="1"/>
</dbReference>
<organism evidence="4 5">
    <name type="scientific">Agrobacterium tumefaciens</name>
    <dbReference type="NCBI Taxonomy" id="358"/>
    <lineage>
        <taxon>Bacteria</taxon>
        <taxon>Pseudomonadati</taxon>
        <taxon>Pseudomonadota</taxon>
        <taxon>Alphaproteobacteria</taxon>
        <taxon>Hyphomicrobiales</taxon>
        <taxon>Rhizobiaceae</taxon>
        <taxon>Rhizobium/Agrobacterium group</taxon>
        <taxon>Agrobacterium</taxon>
        <taxon>Agrobacterium tumefaciens complex</taxon>
    </lineage>
</organism>
<dbReference type="AlphaFoldDB" id="A0AA44F894"/>
<dbReference type="RefSeq" id="WP_065659284.1">
    <property type="nucleotide sequence ID" value="NZ_CP123838.1"/>
</dbReference>
<dbReference type="Gene3D" id="3.30.1380.10">
    <property type="match status" value="1"/>
</dbReference>
<comment type="caution">
    <text evidence="4">The sequence shown here is derived from an EMBL/GenBank/DDBJ whole genome shotgun (WGS) entry which is preliminary data.</text>
</comment>
<dbReference type="PANTHER" id="PTHR34385">
    <property type="entry name" value="D-ALANYL-D-ALANINE CARBOXYPEPTIDASE"/>
    <property type="match status" value="1"/>
</dbReference>
<dbReference type="GO" id="GO:0006508">
    <property type="term" value="P:proteolysis"/>
    <property type="evidence" value="ECO:0007669"/>
    <property type="project" value="InterPro"/>
</dbReference>
<dbReference type="Proteomes" id="UP000702952">
    <property type="component" value="Unassembled WGS sequence"/>
</dbReference>
<name>A0AA44F894_AGRTU</name>
<evidence type="ECO:0000256" key="2">
    <source>
        <dbReference type="SAM" id="MobiDB-lite"/>
    </source>
</evidence>
<dbReference type="InterPro" id="IPR009045">
    <property type="entry name" value="Zn_M74/Hedgehog-like"/>
</dbReference>
<feature type="region of interest" description="Disordered" evidence="2">
    <location>
        <begin position="21"/>
        <end position="40"/>
    </location>
</feature>
<evidence type="ECO:0000256" key="1">
    <source>
        <dbReference type="SAM" id="Coils"/>
    </source>
</evidence>
<dbReference type="InterPro" id="IPR003709">
    <property type="entry name" value="VanY-like_core_dom"/>
</dbReference>
<protein>
    <submittedName>
        <fullName evidence="4">Phage tail protein</fullName>
    </submittedName>
</protein>
<evidence type="ECO:0000259" key="3">
    <source>
        <dbReference type="Pfam" id="PF02557"/>
    </source>
</evidence>